<protein>
    <submittedName>
        <fullName evidence="2">Uncharacterized protein</fullName>
    </submittedName>
</protein>
<sequence length="112" mass="12583">VSSLLANETERDETEDTASSALQPFTSCRRRHHRPRRAAIIVPPSTSLFASLFPCYSVPPLGSKLLEIGDFTSNSSGFEASAFGHILNHCTKQRWNPRKVRHHRLLVLDVED</sequence>
<keyword evidence="3" id="KW-1185">Reference proteome</keyword>
<dbReference type="Proteomes" id="UP001154282">
    <property type="component" value="Unassembled WGS sequence"/>
</dbReference>
<dbReference type="AlphaFoldDB" id="A0AAV0LG72"/>
<organism evidence="2 3">
    <name type="scientific">Linum tenue</name>
    <dbReference type="NCBI Taxonomy" id="586396"/>
    <lineage>
        <taxon>Eukaryota</taxon>
        <taxon>Viridiplantae</taxon>
        <taxon>Streptophyta</taxon>
        <taxon>Embryophyta</taxon>
        <taxon>Tracheophyta</taxon>
        <taxon>Spermatophyta</taxon>
        <taxon>Magnoliopsida</taxon>
        <taxon>eudicotyledons</taxon>
        <taxon>Gunneridae</taxon>
        <taxon>Pentapetalae</taxon>
        <taxon>rosids</taxon>
        <taxon>fabids</taxon>
        <taxon>Malpighiales</taxon>
        <taxon>Linaceae</taxon>
        <taxon>Linum</taxon>
    </lineage>
</organism>
<feature type="non-terminal residue" evidence="2">
    <location>
        <position position="112"/>
    </location>
</feature>
<reference evidence="2" key="1">
    <citation type="submission" date="2022-08" db="EMBL/GenBank/DDBJ databases">
        <authorList>
            <person name="Gutierrez-Valencia J."/>
        </authorList>
    </citation>
    <scope>NUCLEOTIDE SEQUENCE</scope>
</reference>
<gene>
    <name evidence="2" type="ORF">LITE_LOCUS23909</name>
</gene>
<dbReference type="EMBL" id="CAMGYJ010000006">
    <property type="protein sequence ID" value="CAI0433527.1"/>
    <property type="molecule type" value="Genomic_DNA"/>
</dbReference>
<comment type="caution">
    <text evidence="2">The sequence shown here is derived from an EMBL/GenBank/DDBJ whole genome shotgun (WGS) entry which is preliminary data.</text>
</comment>
<evidence type="ECO:0000313" key="3">
    <source>
        <dbReference type="Proteomes" id="UP001154282"/>
    </source>
</evidence>
<feature type="non-terminal residue" evidence="2">
    <location>
        <position position="1"/>
    </location>
</feature>
<name>A0AAV0LG72_9ROSI</name>
<feature type="region of interest" description="Disordered" evidence="1">
    <location>
        <begin position="1"/>
        <end position="30"/>
    </location>
</feature>
<feature type="compositionally biased region" description="Polar residues" evidence="1">
    <location>
        <begin position="17"/>
        <end position="26"/>
    </location>
</feature>
<evidence type="ECO:0000256" key="1">
    <source>
        <dbReference type="SAM" id="MobiDB-lite"/>
    </source>
</evidence>
<accession>A0AAV0LG72</accession>
<evidence type="ECO:0000313" key="2">
    <source>
        <dbReference type="EMBL" id="CAI0433527.1"/>
    </source>
</evidence>
<proteinExistence type="predicted"/>